<dbReference type="InterPro" id="IPR039425">
    <property type="entry name" value="RNA_pol_sigma-70-like"/>
</dbReference>
<name>A0A1W1VHR5_DESTI</name>
<dbReference type="Gene3D" id="1.10.1740.10">
    <property type="match status" value="1"/>
</dbReference>
<dbReference type="PANTHER" id="PTHR43133">
    <property type="entry name" value="RNA POLYMERASE ECF-TYPE SIGMA FACTO"/>
    <property type="match status" value="1"/>
</dbReference>
<dbReference type="Proteomes" id="UP000192731">
    <property type="component" value="Unassembled WGS sequence"/>
</dbReference>
<accession>A0A1W1VHR5</accession>
<dbReference type="Gene3D" id="1.10.10.10">
    <property type="entry name" value="Winged helix-like DNA-binding domain superfamily/Winged helix DNA-binding domain"/>
    <property type="match status" value="1"/>
</dbReference>
<dbReference type="InterPro" id="IPR013325">
    <property type="entry name" value="RNA_pol_sigma_r2"/>
</dbReference>
<dbReference type="OrthoDB" id="9784984at2"/>
<dbReference type="PANTHER" id="PTHR43133:SF8">
    <property type="entry name" value="RNA POLYMERASE SIGMA FACTOR HI_1459-RELATED"/>
    <property type="match status" value="1"/>
</dbReference>
<dbReference type="EMBL" id="FWWT01000021">
    <property type="protein sequence ID" value="SMB92907.1"/>
    <property type="molecule type" value="Genomic_DNA"/>
</dbReference>
<dbReference type="InterPro" id="IPR013324">
    <property type="entry name" value="RNA_pol_sigma_r3/r4-like"/>
</dbReference>
<dbReference type="SUPFAM" id="SSF88946">
    <property type="entry name" value="Sigma2 domain of RNA polymerase sigma factors"/>
    <property type="match status" value="1"/>
</dbReference>
<proteinExistence type="inferred from homology"/>
<keyword evidence="3" id="KW-0731">Sigma factor</keyword>
<dbReference type="STRING" id="656914.SAMN00017405_2120"/>
<keyword evidence="4" id="KW-0238">DNA-binding</keyword>
<dbReference type="Pfam" id="PF08281">
    <property type="entry name" value="Sigma70_r4_2"/>
    <property type="match status" value="1"/>
</dbReference>
<evidence type="ECO:0000256" key="1">
    <source>
        <dbReference type="ARBA" id="ARBA00010641"/>
    </source>
</evidence>
<evidence type="ECO:0000256" key="5">
    <source>
        <dbReference type="ARBA" id="ARBA00023163"/>
    </source>
</evidence>
<dbReference type="InterPro" id="IPR007627">
    <property type="entry name" value="RNA_pol_sigma70_r2"/>
</dbReference>
<feature type="domain" description="RNA polymerase sigma factor 70 region 4 type 2" evidence="7">
    <location>
        <begin position="127"/>
        <end position="178"/>
    </location>
</feature>
<dbReference type="InterPro" id="IPR014284">
    <property type="entry name" value="RNA_pol_sigma-70_dom"/>
</dbReference>
<evidence type="ECO:0000313" key="9">
    <source>
        <dbReference type="Proteomes" id="UP000192731"/>
    </source>
</evidence>
<evidence type="ECO:0000256" key="4">
    <source>
        <dbReference type="ARBA" id="ARBA00023125"/>
    </source>
</evidence>
<dbReference type="CDD" id="cd06171">
    <property type="entry name" value="Sigma70_r4"/>
    <property type="match status" value="1"/>
</dbReference>
<dbReference type="RefSeq" id="WP_084053754.1">
    <property type="nucleotide sequence ID" value="NZ_FWWT01000021.1"/>
</dbReference>
<dbReference type="InterPro" id="IPR036388">
    <property type="entry name" value="WH-like_DNA-bd_sf"/>
</dbReference>
<sequence length="189" mass="22120">MEDKLIELSQKGNLDAFEKLIMSYERKIYVIAYRFMGNEHDAKDLTQETFIKAFKNIKSFRKESSFSTWICRIASNACKDELRKIKRKPCDSLDEEVNVDDGYVYKQIEDKRPTPEEIYESAELNKYLQQMLNELNSDYRMVIVLRDIEGYSYEEIAEITNVSLGTVKSRLNRARKELKEKISSGKKGG</sequence>
<evidence type="ECO:0000256" key="3">
    <source>
        <dbReference type="ARBA" id="ARBA00023082"/>
    </source>
</evidence>
<dbReference type="GO" id="GO:0003677">
    <property type="term" value="F:DNA binding"/>
    <property type="evidence" value="ECO:0007669"/>
    <property type="project" value="UniProtKB-KW"/>
</dbReference>
<keyword evidence="5" id="KW-0804">Transcription</keyword>
<dbReference type="GO" id="GO:0016987">
    <property type="term" value="F:sigma factor activity"/>
    <property type="evidence" value="ECO:0007669"/>
    <property type="project" value="UniProtKB-KW"/>
</dbReference>
<evidence type="ECO:0000259" key="7">
    <source>
        <dbReference type="Pfam" id="PF08281"/>
    </source>
</evidence>
<protein>
    <submittedName>
        <fullName evidence="8">RNA polymerase, sigma-24 subunit, RpoE</fullName>
    </submittedName>
</protein>
<evidence type="ECO:0000313" key="8">
    <source>
        <dbReference type="EMBL" id="SMB92907.1"/>
    </source>
</evidence>
<keyword evidence="9" id="KW-1185">Reference proteome</keyword>
<gene>
    <name evidence="8" type="ORF">SAMN00017405_2120</name>
</gene>
<dbReference type="InterPro" id="IPR013249">
    <property type="entry name" value="RNA_pol_sigma70_r4_t2"/>
</dbReference>
<evidence type="ECO:0000259" key="6">
    <source>
        <dbReference type="Pfam" id="PF04542"/>
    </source>
</evidence>
<dbReference type="SUPFAM" id="SSF88659">
    <property type="entry name" value="Sigma3 and sigma4 domains of RNA polymerase sigma factors"/>
    <property type="match status" value="1"/>
</dbReference>
<feature type="domain" description="RNA polymerase sigma-70 region 2" evidence="6">
    <location>
        <begin position="20"/>
        <end position="87"/>
    </location>
</feature>
<keyword evidence="2" id="KW-0805">Transcription regulation</keyword>
<comment type="similarity">
    <text evidence="1">Belongs to the sigma-70 factor family. ECF subfamily.</text>
</comment>
<dbReference type="Pfam" id="PF04542">
    <property type="entry name" value="Sigma70_r2"/>
    <property type="match status" value="1"/>
</dbReference>
<evidence type="ECO:0000256" key="2">
    <source>
        <dbReference type="ARBA" id="ARBA00023015"/>
    </source>
</evidence>
<dbReference type="GO" id="GO:0006352">
    <property type="term" value="P:DNA-templated transcription initiation"/>
    <property type="evidence" value="ECO:0007669"/>
    <property type="project" value="InterPro"/>
</dbReference>
<dbReference type="AlphaFoldDB" id="A0A1W1VHR5"/>
<dbReference type="NCBIfam" id="TIGR02937">
    <property type="entry name" value="sigma70-ECF"/>
    <property type="match status" value="1"/>
</dbReference>
<reference evidence="8 9" key="1">
    <citation type="submission" date="2017-04" db="EMBL/GenBank/DDBJ databases">
        <authorList>
            <person name="Afonso C.L."/>
            <person name="Miller P.J."/>
            <person name="Scott M.A."/>
            <person name="Spackman E."/>
            <person name="Goraichik I."/>
            <person name="Dimitrov K.M."/>
            <person name="Suarez D.L."/>
            <person name="Swayne D.E."/>
        </authorList>
    </citation>
    <scope>NUCLEOTIDE SEQUENCE [LARGE SCALE GENOMIC DNA]</scope>
    <source>
        <strain evidence="8 9">DSM 11270</strain>
    </source>
</reference>
<organism evidence="8 9">
    <name type="scientific">Desulfonispora thiosulfatigenes DSM 11270</name>
    <dbReference type="NCBI Taxonomy" id="656914"/>
    <lineage>
        <taxon>Bacteria</taxon>
        <taxon>Bacillati</taxon>
        <taxon>Bacillota</taxon>
        <taxon>Clostridia</taxon>
        <taxon>Eubacteriales</taxon>
        <taxon>Peptococcaceae</taxon>
        <taxon>Desulfonispora</taxon>
    </lineage>
</organism>